<dbReference type="Pfam" id="PF00892">
    <property type="entry name" value="EamA"/>
    <property type="match status" value="2"/>
</dbReference>
<dbReference type="SUPFAM" id="SSF103481">
    <property type="entry name" value="Multidrug resistance efflux transporter EmrE"/>
    <property type="match status" value="2"/>
</dbReference>
<feature type="transmembrane region" description="Helical" evidence="1">
    <location>
        <begin position="70"/>
        <end position="91"/>
    </location>
</feature>
<sequence>MSSQLKSAQNFFILCLGAGLIGLAPLFVRWSELSPSWNLVYRMFLALPFLALINIYFNRADAFKLKSKRNLILVFIASFAFAADMSLWHWSIEFTSIANATIFVNTASIYLVLFGVLIFKETISRNFILSFILTYIGVIGLVYFSNSKTEGALIGDAMALFAALLYATYLLIISRLGKESAINIIFYTTLFTCFFGLIFALFESRVFLPSSSAQFYNLLAMAILCQAGGQFFITFSLPKIKASFGSIGLLMQPIIATIFGALVFYEYLNFIQLSFVIIALIGIYFARLEINPTKEI</sequence>
<feature type="transmembrane region" description="Helical" evidence="1">
    <location>
        <begin position="151"/>
        <end position="172"/>
    </location>
</feature>
<protein>
    <submittedName>
        <fullName evidence="3">DMT family transporter</fullName>
    </submittedName>
</protein>
<evidence type="ECO:0000256" key="1">
    <source>
        <dbReference type="SAM" id="Phobius"/>
    </source>
</evidence>
<comment type="caution">
    <text evidence="3">The sequence shown here is derived from an EMBL/GenBank/DDBJ whole genome shotgun (WGS) entry which is preliminary data.</text>
</comment>
<reference evidence="3 4" key="1">
    <citation type="submission" date="2020-06" db="EMBL/GenBank/DDBJ databases">
        <title>Dysbiosis in marine aquaculture revealed through microbiome analysis: reverse ecology for environmental sustainability.</title>
        <authorList>
            <person name="Haro-Moreno J.M."/>
            <person name="Coutinho F.H."/>
            <person name="Zaragoza-Solas A."/>
            <person name="Picazo A."/>
            <person name="Almagro-Moreno S."/>
            <person name="Lopez-Perez M."/>
        </authorList>
    </citation>
    <scope>NUCLEOTIDE SEQUENCE [LARGE SCALE GENOMIC DNA]</scope>
    <source>
        <strain evidence="3">MCMED-G41</strain>
    </source>
</reference>
<dbReference type="InterPro" id="IPR000620">
    <property type="entry name" value="EamA_dom"/>
</dbReference>
<dbReference type="EMBL" id="JACETL010000036">
    <property type="protein sequence ID" value="MBA4692746.1"/>
    <property type="molecule type" value="Genomic_DNA"/>
</dbReference>
<dbReference type="Proteomes" id="UP000551848">
    <property type="component" value="Unassembled WGS sequence"/>
</dbReference>
<feature type="transmembrane region" description="Helical" evidence="1">
    <location>
        <begin position="97"/>
        <end position="119"/>
    </location>
</feature>
<feature type="transmembrane region" description="Helical" evidence="1">
    <location>
        <begin position="184"/>
        <end position="202"/>
    </location>
</feature>
<evidence type="ECO:0000313" key="3">
    <source>
        <dbReference type="EMBL" id="MBA4692746.1"/>
    </source>
</evidence>
<proteinExistence type="predicted"/>
<feature type="domain" description="EamA" evidence="2">
    <location>
        <begin position="154"/>
        <end position="286"/>
    </location>
</feature>
<feature type="domain" description="EamA" evidence="2">
    <location>
        <begin position="13"/>
        <end position="142"/>
    </location>
</feature>
<gene>
    <name evidence="3" type="ORF">H2072_03260</name>
</gene>
<accession>A0A838XXY3</accession>
<feature type="transmembrane region" description="Helical" evidence="1">
    <location>
        <begin position="271"/>
        <end position="290"/>
    </location>
</feature>
<name>A0A838XXY3_9GAMM</name>
<dbReference type="PANTHER" id="PTHR22911">
    <property type="entry name" value="ACYL-MALONYL CONDENSING ENZYME-RELATED"/>
    <property type="match status" value="1"/>
</dbReference>
<dbReference type="AlphaFoldDB" id="A0A838XXY3"/>
<keyword evidence="1" id="KW-1133">Transmembrane helix</keyword>
<keyword evidence="1" id="KW-0472">Membrane</keyword>
<dbReference type="InterPro" id="IPR037185">
    <property type="entry name" value="EmrE-like"/>
</dbReference>
<feature type="transmembrane region" description="Helical" evidence="1">
    <location>
        <begin position="247"/>
        <end position="265"/>
    </location>
</feature>
<dbReference type="GO" id="GO:0016020">
    <property type="term" value="C:membrane"/>
    <property type="evidence" value="ECO:0007669"/>
    <property type="project" value="InterPro"/>
</dbReference>
<evidence type="ECO:0000259" key="2">
    <source>
        <dbReference type="Pfam" id="PF00892"/>
    </source>
</evidence>
<evidence type="ECO:0000313" key="4">
    <source>
        <dbReference type="Proteomes" id="UP000551848"/>
    </source>
</evidence>
<feature type="transmembrane region" description="Helical" evidence="1">
    <location>
        <begin position="12"/>
        <end position="28"/>
    </location>
</feature>
<feature type="transmembrane region" description="Helical" evidence="1">
    <location>
        <begin position="40"/>
        <end position="58"/>
    </location>
</feature>
<keyword evidence="1" id="KW-0812">Transmembrane</keyword>
<feature type="transmembrane region" description="Helical" evidence="1">
    <location>
        <begin position="214"/>
        <end position="235"/>
    </location>
</feature>
<organism evidence="3 4">
    <name type="scientific">SAR86 cluster bacterium</name>
    <dbReference type="NCBI Taxonomy" id="2030880"/>
    <lineage>
        <taxon>Bacteria</taxon>
        <taxon>Pseudomonadati</taxon>
        <taxon>Pseudomonadota</taxon>
        <taxon>Gammaproteobacteria</taxon>
        <taxon>SAR86 cluster</taxon>
    </lineage>
</organism>
<feature type="transmembrane region" description="Helical" evidence="1">
    <location>
        <begin position="126"/>
        <end position="145"/>
    </location>
</feature>